<dbReference type="PANTHER" id="PTHR33116">
    <property type="entry name" value="REVERSE TRANSCRIPTASE ZINC-BINDING DOMAIN-CONTAINING PROTEIN-RELATED-RELATED"/>
    <property type="match status" value="1"/>
</dbReference>
<dbReference type="Gene3D" id="3.60.10.10">
    <property type="entry name" value="Endonuclease/exonuclease/phosphatase"/>
    <property type="match status" value="1"/>
</dbReference>
<dbReference type="SUPFAM" id="SSF53098">
    <property type="entry name" value="Ribonuclease H-like"/>
    <property type="match status" value="1"/>
</dbReference>
<dbReference type="InterPro" id="IPR025836">
    <property type="entry name" value="Zn_knuckle_CX2CX4HX4C"/>
</dbReference>
<dbReference type="Gene3D" id="3.30.420.10">
    <property type="entry name" value="Ribonuclease H-like superfamily/Ribonuclease H"/>
    <property type="match status" value="1"/>
</dbReference>
<dbReference type="Pfam" id="PF14111">
    <property type="entry name" value="DUF4283"/>
    <property type="match status" value="1"/>
</dbReference>
<dbReference type="InterPro" id="IPR012337">
    <property type="entry name" value="RNaseH-like_sf"/>
</dbReference>
<dbReference type="Pfam" id="PF03372">
    <property type="entry name" value="Exo_endo_phos"/>
    <property type="match status" value="1"/>
</dbReference>
<evidence type="ECO:0000313" key="6">
    <source>
        <dbReference type="EnsemblPlants" id="cds.evm.model.01.2144"/>
    </source>
</evidence>
<dbReference type="InterPro" id="IPR036691">
    <property type="entry name" value="Endo/exonu/phosph_ase_sf"/>
</dbReference>
<reference evidence="6" key="1">
    <citation type="submission" date="2018-11" db="EMBL/GenBank/DDBJ databases">
        <authorList>
            <person name="Grassa J C."/>
        </authorList>
    </citation>
    <scope>NUCLEOTIDE SEQUENCE [LARGE SCALE GENOMIC DNA]</scope>
</reference>
<sequence>MMASLWQPGKGMYVKELEANRFLFQFYHELDITRVNEGSPWTFNRIQFVFTRLKDGDNPRTVAVKHLDLWVQVLDLQAGFKSDQVLRDLANYIGTFVEMDPKNFQGIWREYLRVSLTIDITLPLKRRMKLRKTGSEWFWANFNYEYVPTFCFICRIIGHAERLCPKLFSMPIDQVVKPYGSFLRAQPRRKNYQIGSQWLRDGNTNDAMFSNVPVVNQMQTTIKESLHYARNQGESQCVTRYGKSVVNNPIFQDCAVDEQRINTDCAAVVGKELIVEVIEEESQTQLNVVDSKRRRTGKDINNDLPLINANTGGPVHLTKNAMGLVGQDVVMGDDLNCNIGPAGPKNLLGMGSGGHSGGISFLWRNQNDLEVLGFSNYHIDVKINNVERGPWRLTGMYGEPNRAYKFRTWDLLRTIVDESPLPWCVIGDMNNIASHSDKRGGNRYPNGLVEGFQQALSDCNLIDLELIGYHFTWQRGRGTGSWVEIRLDRAMATPHWIELFHSAQLVNLEISSSDHCLLLLELVNNVLTAAPRQFKFENAWLREPMCLQVVRDSWETSNGDSITVKIKRCGEGHSARGFFIPYLFLICAEGSSSLLRRAERSGHIRGCKVANGAPTVSHMLFAHDSYVYCRATENEDDNVLRILHILCTRLGMVPASDDSFYLGLPCILGRSKKAIQNFLQEKMENRILSWEGRFLSKAGREILIKTVAQAIPSYAMSVFLLPVETCTLLEKLMSKFWWGLGFRNLRDYNLSLLGKQAWRLLQGADTLVNRVYKARYYPHDSMLNASLGANPSYIWRSIHESQSLILDGAKIRVGVGDIEVLNLPWLGDDINPFVTSSHPALDQSKVRQLMSPNGQCWDVELVSDLFNHRDASVIMNTPINVGRSDNYYWKHEHSGFYTVKSAYKVIQLNKGNWGHEMEDLVWKKLWKIKIPPKVLHFMWKALTQCLPTRMQLQKKHVDVPASCIFCHTSVESISHVLLECQFAQSCWNRAAVSTAATAVGFDFSLWFESLLHRGRAGMIEEGSMVAWSIWKARNELLWKNKSRTAVEVVSHARSVLDQWSYAQSNRFEPLLVPENQHHKEEHWSKPEANKIKVNVDGAIFQSIGSYGVGIVARNSNGHLIEATTTLRLGNVQSTTIEAFGIKEALSWIKDKDWSNVVVETDSLVSVQALSSLVFMPSVFCLLISDCKRLLNCLCDVSVTFVSRSANKTAHCLARGSCYWSDCIFNVINIPSAVHSSIMADLAIIS</sequence>
<dbReference type="InterPro" id="IPR044730">
    <property type="entry name" value="RNase_H-like_dom_plant"/>
</dbReference>
<dbReference type="InterPro" id="IPR002156">
    <property type="entry name" value="RNaseH_domain"/>
</dbReference>
<dbReference type="Proteomes" id="UP000596661">
    <property type="component" value="Chromosome 1"/>
</dbReference>
<dbReference type="EMBL" id="UZAU01000059">
    <property type="status" value="NOT_ANNOTATED_CDS"/>
    <property type="molecule type" value="Genomic_DNA"/>
</dbReference>
<dbReference type="InterPro" id="IPR026960">
    <property type="entry name" value="RVT-Znf"/>
</dbReference>
<dbReference type="Pfam" id="PF13966">
    <property type="entry name" value="zf-RVT"/>
    <property type="match status" value="1"/>
</dbReference>
<dbReference type="InterPro" id="IPR025558">
    <property type="entry name" value="DUF4283"/>
</dbReference>
<keyword evidence="7" id="KW-1185">Reference proteome</keyword>
<dbReference type="GO" id="GO:0003676">
    <property type="term" value="F:nucleic acid binding"/>
    <property type="evidence" value="ECO:0007669"/>
    <property type="project" value="InterPro"/>
</dbReference>
<evidence type="ECO:0000259" key="3">
    <source>
        <dbReference type="Pfam" id="PF13966"/>
    </source>
</evidence>
<name>A0A803NJX6_CANSA</name>
<dbReference type="Pfam" id="PF14392">
    <property type="entry name" value="zf-CCHC_4"/>
    <property type="match status" value="1"/>
</dbReference>
<feature type="domain" description="Zinc knuckle CX2CX4HX4C" evidence="5">
    <location>
        <begin position="118"/>
        <end position="166"/>
    </location>
</feature>
<dbReference type="GO" id="GO:0004523">
    <property type="term" value="F:RNA-DNA hybrid ribonuclease activity"/>
    <property type="evidence" value="ECO:0007669"/>
    <property type="project" value="InterPro"/>
</dbReference>
<organism evidence="6 7">
    <name type="scientific">Cannabis sativa</name>
    <name type="common">Hemp</name>
    <name type="synonym">Marijuana</name>
    <dbReference type="NCBI Taxonomy" id="3483"/>
    <lineage>
        <taxon>Eukaryota</taxon>
        <taxon>Viridiplantae</taxon>
        <taxon>Streptophyta</taxon>
        <taxon>Embryophyta</taxon>
        <taxon>Tracheophyta</taxon>
        <taxon>Spermatophyta</taxon>
        <taxon>Magnoliopsida</taxon>
        <taxon>eudicotyledons</taxon>
        <taxon>Gunneridae</taxon>
        <taxon>Pentapetalae</taxon>
        <taxon>rosids</taxon>
        <taxon>fabids</taxon>
        <taxon>Rosales</taxon>
        <taxon>Cannabaceae</taxon>
        <taxon>Cannabis</taxon>
    </lineage>
</organism>
<dbReference type="SUPFAM" id="SSF56219">
    <property type="entry name" value="DNase I-like"/>
    <property type="match status" value="1"/>
</dbReference>
<protein>
    <submittedName>
        <fullName evidence="6">Uncharacterized protein</fullName>
    </submittedName>
</protein>
<feature type="domain" description="DUF4283" evidence="4">
    <location>
        <begin position="2"/>
        <end position="55"/>
    </location>
</feature>
<dbReference type="InterPro" id="IPR005135">
    <property type="entry name" value="Endo/exonuclease/phosphatase"/>
</dbReference>
<feature type="domain" description="Endonuclease/exonuclease/phosphatase" evidence="1">
    <location>
        <begin position="350"/>
        <end position="515"/>
    </location>
</feature>
<dbReference type="Gramene" id="evm.model.01.2144">
    <property type="protein sequence ID" value="cds.evm.model.01.2144"/>
    <property type="gene ID" value="evm.TU.01.2144"/>
</dbReference>
<dbReference type="CDD" id="cd06222">
    <property type="entry name" value="RNase_H_like"/>
    <property type="match status" value="1"/>
</dbReference>
<dbReference type="EnsemblPlants" id="evm.model.01.2144">
    <property type="protein sequence ID" value="cds.evm.model.01.2144"/>
    <property type="gene ID" value="evm.TU.01.2144"/>
</dbReference>
<evidence type="ECO:0000259" key="2">
    <source>
        <dbReference type="Pfam" id="PF13456"/>
    </source>
</evidence>
<feature type="domain" description="Reverse transcriptase zinc-binding" evidence="3">
    <location>
        <begin position="897"/>
        <end position="987"/>
    </location>
</feature>
<dbReference type="PANTHER" id="PTHR33116:SF86">
    <property type="entry name" value="REVERSE TRANSCRIPTASE DOMAIN-CONTAINING PROTEIN"/>
    <property type="match status" value="1"/>
</dbReference>
<reference evidence="6" key="2">
    <citation type="submission" date="2021-03" db="UniProtKB">
        <authorList>
            <consortium name="EnsemblPlants"/>
        </authorList>
    </citation>
    <scope>IDENTIFICATION</scope>
</reference>
<evidence type="ECO:0000313" key="7">
    <source>
        <dbReference type="Proteomes" id="UP000596661"/>
    </source>
</evidence>
<evidence type="ECO:0000259" key="5">
    <source>
        <dbReference type="Pfam" id="PF14392"/>
    </source>
</evidence>
<proteinExistence type="predicted"/>
<feature type="domain" description="RNase H type-1" evidence="2">
    <location>
        <begin position="1094"/>
        <end position="1214"/>
    </location>
</feature>
<dbReference type="Pfam" id="PF13456">
    <property type="entry name" value="RVT_3"/>
    <property type="match status" value="1"/>
</dbReference>
<evidence type="ECO:0000259" key="1">
    <source>
        <dbReference type="Pfam" id="PF03372"/>
    </source>
</evidence>
<evidence type="ECO:0000259" key="4">
    <source>
        <dbReference type="Pfam" id="PF14111"/>
    </source>
</evidence>
<accession>A0A803NJX6</accession>
<dbReference type="AlphaFoldDB" id="A0A803NJX6"/>
<dbReference type="InterPro" id="IPR036397">
    <property type="entry name" value="RNaseH_sf"/>
</dbReference>